<dbReference type="SUPFAM" id="SSF52540">
    <property type="entry name" value="P-loop containing nucleoside triphosphate hydrolases"/>
    <property type="match status" value="1"/>
</dbReference>
<dbReference type="InterPro" id="IPR027417">
    <property type="entry name" value="P-loop_NTPase"/>
</dbReference>
<sequence length="337" mass="35755">MTDERTSTGGAPPGADSGPSARGATLARARNIRCVYGGGEEDFTAVDGVSLQLGDGEILGLAGESGCGKTTLGNALSMIATPPLYVLSGTLEIDGEEIDLSTLHASDLARHRPYRGRTVAMLPQGAMNSISPTLRISSLVKDVMRAHDPKVTKDEALDVARERLTMLEMPVRVLDSYAHQLSGGMKQRMITVISTLQNPRLLIADEPTSALDVSSQRKLVEMLLAMVEQGIMSGVIFVTHDLPVLSQVSDRLAIMNAGRLVETGPTRRLVEDPQHEYTRTLLSSVLDPSHETRRRGVARRTGHGAAGTDPRGPTDPSGPAGTATTATTTSTEEVGTP</sequence>
<dbReference type="RefSeq" id="WP_209887251.1">
    <property type="nucleotide sequence ID" value="NZ_BAAAJV010000011.1"/>
</dbReference>
<organism evidence="6 7">
    <name type="scientific">Brachybacterium fresconis</name>
    <dbReference type="NCBI Taxonomy" id="173363"/>
    <lineage>
        <taxon>Bacteria</taxon>
        <taxon>Bacillati</taxon>
        <taxon>Actinomycetota</taxon>
        <taxon>Actinomycetes</taxon>
        <taxon>Micrococcales</taxon>
        <taxon>Dermabacteraceae</taxon>
        <taxon>Brachybacterium</taxon>
    </lineage>
</organism>
<evidence type="ECO:0000256" key="3">
    <source>
        <dbReference type="ARBA" id="ARBA00022840"/>
    </source>
</evidence>
<dbReference type="SMART" id="SM00382">
    <property type="entry name" value="AAA"/>
    <property type="match status" value="1"/>
</dbReference>
<reference evidence="6 7" key="1">
    <citation type="submission" date="2021-03" db="EMBL/GenBank/DDBJ databases">
        <title>Sequencing the genomes of 1000 actinobacteria strains.</title>
        <authorList>
            <person name="Klenk H.-P."/>
        </authorList>
    </citation>
    <scope>NUCLEOTIDE SEQUENCE [LARGE SCALE GENOMIC DNA]</scope>
    <source>
        <strain evidence="6 7">DSM 14564</strain>
    </source>
</reference>
<feature type="compositionally biased region" description="Low complexity" evidence="4">
    <location>
        <begin position="7"/>
        <end position="23"/>
    </location>
</feature>
<evidence type="ECO:0000313" key="7">
    <source>
        <dbReference type="Proteomes" id="UP000698222"/>
    </source>
</evidence>
<feature type="region of interest" description="Disordered" evidence="4">
    <location>
        <begin position="1"/>
        <end position="23"/>
    </location>
</feature>
<keyword evidence="3 6" id="KW-0067">ATP-binding</keyword>
<dbReference type="CDD" id="cd03257">
    <property type="entry name" value="ABC_NikE_OppD_transporters"/>
    <property type="match status" value="1"/>
</dbReference>
<dbReference type="Gene3D" id="3.40.50.300">
    <property type="entry name" value="P-loop containing nucleotide triphosphate hydrolases"/>
    <property type="match status" value="1"/>
</dbReference>
<dbReference type="EMBL" id="JAGIOC010000001">
    <property type="protein sequence ID" value="MBP2407700.1"/>
    <property type="molecule type" value="Genomic_DNA"/>
</dbReference>
<dbReference type="GO" id="GO:0005524">
    <property type="term" value="F:ATP binding"/>
    <property type="evidence" value="ECO:0007669"/>
    <property type="project" value="UniProtKB-KW"/>
</dbReference>
<evidence type="ECO:0000259" key="5">
    <source>
        <dbReference type="PROSITE" id="PS50893"/>
    </source>
</evidence>
<accession>A0ABS4YGF5</accession>
<evidence type="ECO:0000256" key="4">
    <source>
        <dbReference type="SAM" id="MobiDB-lite"/>
    </source>
</evidence>
<evidence type="ECO:0000256" key="1">
    <source>
        <dbReference type="ARBA" id="ARBA00022448"/>
    </source>
</evidence>
<dbReference type="PANTHER" id="PTHR43067:SF3">
    <property type="entry name" value="MALTOSE ABC TRANSPORTER, ATP-BINDING PROTEIN"/>
    <property type="match status" value="1"/>
</dbReference>
<dbReference type="PANTHER" id="PTHR43067">
    <property type="entry name" value="OLIGOPEPTIDE/DIPEPTIDE ABC TRANSPORTER, ATPASE SUBUNIT"/>
    <property type="match status" value="1"/>
</dbReference>
<feature type="compositionally biased region" description="Low complexity" evidence="4">
    <location>
        <begin position="314"/>
        <end position="331"/>
    </location>
</feature>
<dbReference type="InterPro" id="IPR013563">
    <property type="entry name" value="Oligopep_ABC_C"/>
</dbReference>
<protein>
    <submittedName>
        <fullName evidence="6">Peptide/nickel transport system ATP-binding protein</fullName>
    </submittedName>
</protein>
<dbReference type="Pfam" id="PF00005">
    <property type="entry name" value="ABC_tran"/>
    <property type="match status" value="1"/>
</dbReference>
<dbReference type="InterPro" id="IPR003593">
    <property type="entry name" value="AAA+_ATPase"/>
</dbReference>
<keyword evidence="2" id="KW-0547">Nucleotide-binding</keyword>
<dbReference type="InterPro" id="IPR003439">
    <property type="entry name" value="ABC_transporter-like_ATP-bd"/>
</dbReference>
<dbReference type="Proteomes" id="UP000698222">
    <property type="component" value="Unassembled WGS sequence"/>
</dbReference>
<feature type="domain" description="ABC transporter" evidence="5">
    <location>
        <begin position="27"/>
        <end position="282"/>
    </location>
</feature>
<feature type="region of interest" description="Disordered" evidence="4">
    <location>
        <begin position="283"/>
        <end position="337"/>
    </location>
</feature>
<dbReference type="Pfam" id="PF08352">
    <property type="entry name" value="oligo_HPY"/>
    <property type="match status" value="1"/>
</dbReference>
<keyword evidence="1" id="KW-0813">Transport</keyword>
<gene>
    <name evidence="6" type="ORF">JOF44_000603</name>
</gene>
<evidence type="ECO:0000256" key="2">
    <source>
        <dbReference type="ARBA" id="ARBA00022741"/>
    </source>
</evidence>
<feature type="compositionally biased region" description="Basic residues" evidence="4">
    <location>
        <begin position="292"/>
        <end position="302"/>
    </location>
</feature>
<name>A0ABS4YGF5_9MICO</name>
<proteinExistence type="predicted"/>
<evidence type="ECO:0000313" key="6">
    <source>
        <dbReference type="EMBL" id="MBP2407700.1"/>
    </source>
</evidence>
<comment type="caution">
    <text evidence="6">The sequence shown here is derived from an EMBL/GenBank/DDBJ whole genome shotgun (WGS) entry which is preliminary data.</text>
</comment>
<dbReference type="PROSITE" id="PS50893">
    <property type="entry name" value="ABC_TRANSPORTER_2"/>
    <property type="match status" value="1"/>
</dbReference>
<keyword evidence="7" id="KW-1185">Reference proteome</keyword>